<dbReference type="Proteomes" id="UP000807115">
    <property type="component" value="Chromosome 10"/>
</dbReference>
<protein>
    <submittedName>
        <fullName evidence="1">Uncharacterized protein</fullName>
    </submittedName>
</protein>
<name>A0A921U2C7_SORBI</name>
<accession>A0A921U2C7</accession>
<evidence type="ECO:0000313" key="2">
    <source>
        <dbReference type="Proteomes" id="UP000807115"/>
    </source>
</evidence>
<evidence type="ECO:0000313" key="1">
    <source>
        <dbReference type="EMBL" id="KAG0515455.1"/>
    </source>
</evidence>
<dbReference type="PANTHER" id="PTHR33181">
    <property type="entry name" value="OS01G0778500 PROTEIN"/>
    <property type="match status" value="1"/>
</dbReference>
<dbReference type="OMA" id="PFWRLPP"/>
<dbReference type="AlphaFoldDB" id="A0A921U2C7"/>
<dbReference type="PANTHER" id="PTHR33181:SF49">
    <property type="entry name" value="OSJNBA0041A02.21-LIKE PROTEIN"/>
    <property type="match status" value="1"/>
</dbReference>
<sequence length="99" mass="10959">MAWWRARVVAPVRRAWLAVAAARARVRKGECGILSLHQDVETCGYQDVQVMWNMLSSEEALAAAAAAGSVLPTPPRKRPFWRLPLWPVRSPRAAAAVAR</sequence>
<dbReference type="KEGG" id="sbi:8058457"/>
<organism evidence="1 2">
    <name type="scientific">Sorghum bicolor</name>
    <name type="common">Sorghum</name>
    <name type="synonym">Sorghum vulgare</name>
    <dbReference type="NCBI Taxonomy" id="4558"/>
    <lineage>
        <taxon>Eukaryota</taxon>
        <taxon>Viridiplantae</taxon>
        <taxon>Streptophyta</taxon>
        <taxon>Embryophyta</taxon>
        <taxon>Tracheophyta</taxon>
        <taxon>Spermatophyta</taxon>
        <taxon>Magnoliopsida</taxon>
        <taxon>Liliopsida</taxon>
        <taxon>Poales</taxon>
        <taxon>Poaceae</taxon>
        <taxon>PACMAD clade</taxon>
        <taxon>Panicoideae</taxon>
        <taxon>Andropogonodae</taxon>
        <taxon>Andropogoneae</taxon>
        <taxon>Sorghinae</taxon>
        <taxon>Sorghum</taxon>
    </lineage>
</organism>
<dbReference type="EMBL" id="CM027689">
    <property type="protein sequence ID" value="KAG0515455.1"/>
    <property type="molecule type" value="Genomic_DNA"/>
</dbReference>
<reference evidence="1" key="1">
    <citation type="journal article" date="2019" name="BMC Genomics">
        <title>A new reference genome for Sorghum bicolor reveals high levels of sequence similarity between sweet and grain genotypes: implications for the genetics of sugar metabolism.</title>
        <authorList>
            <person name="Cooper E.A."/>
            <person name="Brenton Z.W."/>
            <person name="Flinn B.S."/>
            <person name="Jenkins J."/>
            <person name="Shu S."/>
            <person name="Flowers D."/>
            <person name="Luo F."/>
            <person name="Wang Y."/>
            <person name="Xia P."/>
            <person name="Barry K."/>
            <person name="Daum C."/>
            <person name="Lipzen A."/>
            <person name="Yoshinaga Y."/>
            <person name="Schmutz J."/>
            <person name="Saski C."/>
            <person name="Vermerris W."/>
            <person name="Kresovich S."/>
        </authorList>
    </citation>
    <scope>NUCLEOTIDE SEQUENCE</scope>
</reference>
<proteinExistence type="predicted"/>
<dbReference type="Gramene" id="EER90153">
    <property type="protein sequence ID" value="EER90153"/>
    <property type="gene ID" value="SORBI_3010G215800"/>
</dbReference>
<reference evidence="1" key="2">
    <citation type="submission" date="2020-10" db="EMBL/GenBank/DDBJ databases">
        <authorList>
            <person name="Cooper E.A."/>
            <person name="Brenton Z.W."/>
            <person name="Flinn B.S."/>
            <person name="Jenkins J."/>
            <person name="Shu S."/>
            <person name="Flowers D."/>
            <person name="Luo F."/>
            <person name="Wang Y."/>
            <person name="Xia P."/>
            <person name="Barry K."/>
            <person name="Daum C."/>
            <person name="Lipzen A."/>
            <person name="Yoshinaga Y."/>
            <person name="Schmutz J."/>
            <person name="Saski C."/>
            <person name="Vermerris W."/>
            <person name="Kresovich S."/>
        </authorList>
    </citation>
    <scope>NUCLEOTIDE SEQUENCE</scope>
</reference>
<gene>
    <name evidence="1" type="ORF">BDA96_10G280200</name>
</gene>
<comment type="caution">
    <text evidence="1">The sequence shown here is derived from an EMBL/GenBank/DDBJ whole genome shotgun (WGS) entry which is preliminary data.</text>
</comment>